<dbReference type="Proteomes" id="UP000799118">
    <property type="component" value="Unassembled WGS sequence"/>
</dbReference>
<evidence type="ECO:0000256" key="1">
    <source>
        <dbReference type="SAM" id="Phobius"/>
    </source>
</evidence>
<keyword evidence="3" id="KW-1185">Reference proteome</keyword>
<sequence length="50" mass="5875">MAPAYDTGVIEKLCKELSCRHIILFINLFFSCLWMWDSEILIYLPPYSCS</sequence>
<evidence type="ECO:0000313" key="2">
    <source>
        <dbReference type="EMBL" id="KAE9395358.1"/>
    </source>
</evidence>
<name>A0A6A4HCH7_9AGAR</name>
<protein>
    <submittedName>
        <fullName evidence="2">Uncharacterized protein</fullName>
    </submittedName>
</protein>
<gene>
    <name evidence="2" type="ORF">BT96DRAFT_997760</name>
</gene>
<dbReference type="EMBL" id="ML769533">
    <property type="protein sequence ID" value="KAE9395358.1"/>
    <property type="molecule type" value="Genomic_DNA"/>
</dbReference>
<proteinExistence type="predicted"/>
<keyword evidence="1" id="KW-1133">Transmembrane helix</keyword>
<reference evidence="2" key="1">
    <citation type="journal article" date="2019" name="Environ. Microbiol.">
        <title>Fungal ecological strategies reflected in gene transcription - a case study of two litter decomposers.</title>
        <authorList>
            <person name="Barbi F."/>
            <person name="Kohler A."/>
            <person name="Barry K."/>
            <person name="Baskaran P."/>
            <person name="Daum C."/>
            <person name="Fauchery L."/>
            <person name="Ihrmark K."/>
            <person name="Kuo A."/>
            <person name="LaButti K."/>
            <person name="Lipzen A."/>
            <person name="Morin E."/>
            <person name="Grigoriev I.V."/>
            <person name="Henrissat B."/>
            <person name="Lindahl B."/>
            <person name="Martin F."/>
        </authorList>
    </citation>
    <scope>NUCLEOTIDE SEQUENCE</scope>
    <source>
        <strain evidence="2">JB14</strain>
    </source>
</reference>
<keyword evidence="1" id="KW-0812">Transmembrane</keyword>
<keyword evidence="1" id="KW-0472">Membrane</keyword>
<evidence type="ECO:0000313" key="3">
    <source>
        <dbReference type="Proteomes" id="UP000799118"/>
    </source>
</evidence>
<dbReference type="AlphaFoldDB" id="A0A6A4HCH7"/>
<organism evidence="2 3">
    <name type="scientific">Gymnopus androsaceus JB14</name>
    <dbReference type="NCBI Taxonomy" id="1447944"/>
    <lineage>
        <taxon>Eukaryota</taxon>
        <taxon>Fungi</taxon>
        <taxon>Dikarya</taxon>
        <taxon>Basidiomycota</taxon>
        <taxon>Agaricomycotina</taxon>
        <taxon>Agaricomycetes</taxon>
        <taxon>Agaricomycetidae</taxon>
        <taxon>Agaricales</taxon>
        <taxon>Marasmiineae</taxon>
        <taxon>Omphalotaceae</taxon>
        <taxon>Gymnopus</taxon>
    </lineage>
</organism>
<accession>A0A6A4HCH7</accession>
<feature type="transmembrane region" description="Helical" evidence="1">
    <location>
        <begin position="22"/>
        <end position="44"/>
    </location>
</feature>